<dbReference type="Proteomes" id="UP000092741">
    <property type="component" value="Chromosome 2"/>
</dbReference>
<dbReference type="GeneID" id="70915606"/>
<evidence type="ECO:0000313" key="1">
    <source>
        <dbReference type="EMBL" id="ANQ14620.1"/>
    </source>
</evidence>
<reference evidence="1 2" key="1">
    <citation type="submission" date="2016-07" db="EMBL/GenBank/DDBJ databases">
        <title>Developing Vibrio natriegens as a novel, fast-growing host for biotechnology.</title>
        <authorList>
            <person name="Weinstock M.T."/>
            <person name="Hesek E.D."/>
            <person name="Wilson C.M."/>
            <person name="Gibson D.G."/>
        </authorList>
    </citation>
    <scope>NUCLEOTIDE SEQUENCE [LARGE SCALE GENOMIC DNA]</scope>
    <source>
        <strain evidence="1 2">ATCC 14048</strain>
    </source>
</reference>
<accession>A0AAN0Y7N4</accession>
<dbReference type="Gene3D" id="3.40.800.10">
    <property type="entry name" value="Ureohydrolase domain"/>
    <property type="match status" value="1"/>
</dbReference>
<dbReference type="SUPFAM" id="SSF52768">
    <property type="entry name" value="Arginase/deacetylase"/>
    <property type="match status" value="1"/>
</dbReference>
<evidence type="ECO:0000313" key="2">
    <source>
        <dbReference type="Proteomes" id="UP000092741"/>
    </source>
</evidence>
<sequence>MLGFFKRYKFHQTTHTPVQHYPFSFMTVCEHVAPMSKGAFELANQSLESASEWLYQQHDQTTAAHCGHFTHAQLENGDFQEALSLALSRHSIPVLVTNCTEAILSMLPVVAACQDDVGILHIGQKMHLKPTLEPKVGSAFHFALSRYPNVRLLFAGVNQHDTKQETWEYAEDQGCDWITDKEFTFRHRNHVKQQVGNYLDHCDQVIISVDLGSLIAKNDLDGDMSLDIQMVLRTIRLCLVSGKVKAIQLVGDRDRLVYSRQTKTIIEELYQIAPLLDHAA</sequence>
<organism evidence="1 2">
    <name type="scientific">Vibrio natriegens NBRC 15636 = ATCC 14048 = DSM 759</name>
    <dbReference type="NCBI Taxonomy" id="1219067"/>
    <lineage>
        <taxon>Bacteria</taxon>
        <taxon>Pseudomonadati</taxon>
        <taxon>Pseudomonadota</taxon>
        <taxon>Gammaproteobacteria</taxon>
        <taxon>Vibrionales</taxon>
        <taxon>Vibrionaceae</taxon>
        <taxon>Vibrio</taxon>
    </lineage>
</organism>
<protein>
    <submittedName>
        <fullName evidence="1">Arginase</fullName>
    </submittedName>
</protein>
<name>A0AAN0Y7N4_VIBNA</name>
<dbReference type="RefSeq" id="WP_014234604.1">
    <property type="nucleotide sequence ID" value="NZ_ATFJ01000036.1"/>
</dbReference>
<dbReference type="AlphaFoldDB" id="A0AAN0Y7N4"/>
<gene>
    <name evidence="1" type="ORF">BA890_17915</name>
</gene>
<keyword evidence="2" id="KW-1185">Reference proteome</keyword>
<dbReference type="InterPro" id="IPR023696">
    <property type="entry name" value="Ureohydrolase_dom_sf"/>
</dbReference>
<proteinExistence type="predicted"/>
<dbReference type="KEGG" id="vna:PN96_22420"/>
<dbReference type="EMBL" id="CP016346">
    <property type="protein sequence ID" value="ANQ14620.1"/>
    <property type="molecule type" value="Genomic_DNA"/>
</dbReference>